<proteinExistence type="predicted"/>
<dbReference type="AlphaFoldDB" id="A0A0G1VSR0"/>
<gene>
    <name evidence="1" type="ORF">UY44_C0001G0076</name>
</gene>
<accession>A0A0G1VSR0</accession>
<organism evidence="1 2">
    <name type="scientific">Candidatus Kaiserbacteria bacterium GW2011_GWA2_49_19</name>
    <dbReference type="NCBI Taxonomy" id="1618669"/>
    <lineage>
        <taxon>Bacteria</taxon>
        <taxon>Candidatus Kaiseribacteriota</taxon>
    </lineage>
</organism>
<evidence type="ECO:0000313" key="2">
    <source>
        <dbReference type="Proteomes" id="UP000033965"/>
    </source>
</evidence>
<reference evidence="1 2" key="1">
    <citation type="journal article" date="2015" name="Nature">
        <title>rRNA introns, odd ribosomes, and small enigmatic genomes across a large radiation of phyla.</title>
        <authorList>
            <person name="Brown C.T."/>
            <person name="Hug L.A."/>
            <person name="Thomas B.C."/>
            <person name="Sharon I."/>
            <person name="Castelle C.J."/>
            <person name="Singh A."/>
            <person name="Wilkins M.J."/>
            <person name="Williams K.H."/>
            <person name="Banfield J.F."/>
        </authorList>
    </citation>
    <scope>NUCLEOTIDE SEQUENCE [LARGE SCALE GENOMIC DNA]</scope>
</reference>
<name>A0A0G1VSR0_9BACT</name>
<comment type="caution">
    <text evidence="1">The sequence shown here is derived from an EMBL/GenBank/DDBJ whole genome shotgun (WGS) entry which is preliminary data.</text>
</comment>
<dbReference type="EMBL" id="LCPZ01000001">
    <property type="protein sequence ID" value="KKW09511.1"/>
    <property type="molecule type" value="Genomic_DNA"/>
</dbReference>
<sequence>MDRGMNMRAGINYCAPVGEIGFRGVNSKSTIARLIPLSELSRQKEEMFFFHGVDVSAAMLPYLPDMDPDSAFAKKGSWHHYKITSGVFIVHLQPQVEVEGGRFAMNHVLHAVAFEGEEKPRVFVDRRTVLVGEGVLAEADLRRVDEILAAKQVVLV</sequence>
<dbReference type="Proteomes" id="UP000033965">
    <property type="component" value="Unassembled WGS sequence"/>
</dbReference>
<evidence type="ECO:0000313" key="1">
    <source>
        <dbReference type="EMBL" id="KKW09511.1"/>
    </source>
</evidence>
<protein>
    <submittedName>
        <fullName evidence="1">Uncharacterized protein</fullName>
    </submittedName>
</protein>